<evidence type="ECO:0000256" key="2">
    <source>
        <dbReference type="ARBA" id="ARBA00022679"/>
    </source>
</evidence>
<comment type="similarity">
    <text evidence="1">Belongs to the antibiotic N-acetyltransferase family.</text>
</comment>
<evidence type="ECO:0000313" key="4">
    <source>
        <dbReference type="EMBL" id="VAW32165.1"/>
    </source>
</evidence>
<dbReference type="AlphaFoldDB" id="A0A3B0UM53"/>
<dbReference type="GO" id="GO:0008080">
    <property type="term" value="F:N-acetyltransferase activity"/>
    <property type="evidence" value="ECO:0007669"/>
    <property type="project" value="InterPro"/>
</dbReference>
<dbReference type="Pfam" id="PF02522">
    <property type="entry name" value="Antibiotic_NAT"/>
    <property type="match status" value="1"/>
</dbReference>
<proteinExistence type="inferred from homology"/>
<keyword evidence="2 4" id="KW-0808">Transferase</keyword>
<keyword evidence="3" id="KW-0012">Acyltransferase</keyword>
<dbReference type="GO" id="GO:0046677">
    <property type="term" value="P:response to antibiotic"/>
    <property type="evidence" value="ECO:0007669"/>
    <property type="project" value="InterPro"/>
</dbReference>
<name>A0A3B0UM53_9ZZZZ</name>
<dbReference type="EMBL" id="UOEU01000328">
    <property type="protein sequence ID" value="VAW32165.1"/>
    <property type="molecule type" value="Genomic_DNA"/>
</dbReference>
<reference evidence="4" key="1">
    <citation type="submission" date="2018-06" db="EMBL/GenBank/DDBJ databases">
        <authorList>
            <person name="Zhirakovskaya E."/>
        </authorList>
    </citation>
    <scope>NUCLEOTIDE SEQUENCE</scope>
</reference>
<organism evidence="4">
    <name type="scientific">hydrothermal vent metagenome</name>
    <dbReference type="NCBI Taxonomy" id="652676"/>
    <lineage>
        <taxon>unclassified sequences</taxon>
        <taxon>metagenomes</taxon>
        <taxon>ecological metagenomes</taxon>
    </lineage>
</organism>
<dbReference type="InterPro" id="IPR028345">
    <property type="entry name" value="Antibiotic_NAT-like"/>
</dbReference>
<dbReference type="InterPro" id="IPR003679">
    <property type="entry name" value="Amioglycoside_AcTrfase"/>
</dbReference>
<accession>A0A3B0UM53</accession>
<sequence>MSEASVVKKSPHPFPKPMLVEHLQALGVQAGMTLLVHASLSKIGFVPGGPVTVIQALQAALTETGTLVMPAHSSGNSDPAQWQSPPVPAEWHQIIRDETPAFDPQRTPTRMMGAIAELFCTWPDVQRSNHPQHSFAAWGKHAEIITADHQLPFGLGEKSPLARLYDLHGYVLLLGVGHGNSTSFHLSEIRAKRTKVIQNGSSVWQSGRSVWQWFDDLDYDEDCFPQIGVDFEKTHPVKIGQVGLAECRLFSQRTAVDFATNWLKECAK</sequence>
<dbReference type="PANTHER" id="PTHR11104">
    <property type="entry name" value="AMINOGLYCOSIDE N3-ACETYLTRANSFERASE"/>
    <property type="match status" value="1"/>
</dbReference>
<protein>
    <submittedName>
        <fullName evidence="4">Weak similarity to aminoglycoside N(3)-acetyltransferase</fullName>
    </submittedName>
</protein>
<gene>
    <name evidence="4" type="ORF">MNBD_CHLOROFLEXI01-5075</name>
</gene>
<evidence type="ECO:0000256" key="3">
    <source>
        <dbReference type="ARBA" id="ARBA00023315"/>
    </source>
</evidence>
<dbReference type="PANTHER" id="PTHR11104:SF0">
    <property type="entry name" value="SPBETA PROPHAGE-DERIVED AMINOGLYCOSIDE N(3')-ACETYLTRANSFERASE-LIKE PROTEIN YOKD"/>
    <property type="match status" value="1"/>
</dbReference>
<evidence type="ECO:0000256" key="1">
    <source>
        <dbReference type="ARBA" id="ARBA00006383"/>
    </source>
</evidence>
<dbReference type="SUPFAM" id="SSF110710">
    <property type="entry name" value="TTHA0583/YokD-like"/>
    <property type="match status" value="1"/>
</dbReference>